<keyword evidence="2" id="KW-0813">Transport</keyword>
<evidence type="ECO:0000256" key="2">
    <source>
        <dbReference type="ARBA" id="ARBA00022448"/>
    </source>
</evidence>
<evidence type="ECO:0000256" key="1">
    <source>
        <dbReference type="ARBA" id="ARBA00004651"/>
    </source>
</evidence>
<evidence type="ECO:0000313" key="9">
    <source>
        <dbReference type="EMBL" id="GKT30897.1"/>
    </source>
</evidence>
<evidence type="ECO:0000259" key="8">
    <source>
        <dbReference type="PROSITE" id="PS50928"/>
    </source>
</evidence>
<sequence>FNTVPLGQAEAARSLGLSFTRVLSLIVLPQAIRSVLAPMGSVLIALVKNTSIASAIGVAEAALLMRSEIELFADQILWIFLIIAAGYMVITLTIGLTFGATVMYDAPGPKARALHRIIAVAFAVVVGAVAAWIIWTLVANEQLTAEKWSPFLRLNTWTTYILPGLFGTISAAALSIVFALALGAVLGIGRLSEHRAVRWISSALVEFFRAIPVLILMYLAFAAVVTGLSLYNGSVIAEILRSGIQSLPKGQSEAAVALGMRKSQMMRLILLPQSIAAMLPALISQMVIALKDSALGYAFGYIEVVRSGIRSASYYGNYLPALVVVAVIMIVINFALSSLATKVERQLREGWRKKNLGKDLRQDYGE</sequence>
<dbReference type="InterPro" id="IPR043429">
    <property type="entry name" value="ArtM/GltK/GlnP/TcyL/YhdX-like"/>
</dbReference>
<evidence type="ECO:0000256" key="6">
    <source>
        <dbReference type="ARBA" id="ARBA00023136"/>
    </source>
</evidence>
<keyword evidence="10" id="KW-1185">Reference proteome</keyword>
<keyword evidence="5 7" id="KW-1133">Transmembrane helix</keyword>
<dbReference type="PROSITE" id="PS50928">
    <property type="entry name" value="ABC_TM1"/>
    <property type="match status" value="2"/>
</dbReference>
<feature type="transmembrane region" description="Helical" evidence="7">
    <location>
        <begin position="116"/>
        <end position="139"/>
    </location>
</feature>
<evidence type="ECO:0000256" key="3">
    <source>
        <dbReference type="ARBA" id="ARBA00022475"/>
    </source>
</evidence>
<accession>A0ABQ5KED6</accession>
<dbReference type="Pfam" id="PF00528">
    <property type="entry name" value="BPD_transp_1"/>
    <property type="match status" value="2"/>
</dbReference>
<feature type="non-terminal residue" evidence="9">
    <location>
        <position position="1"/>
    </location>
</feature>
<dbReference type="Gene3D" id="1.10.3720.10">
    <property type="entry name" value="MetI-like"/>
    <property type="match status" value="2"/>
</dbReference>
<comment type="subcellular location">
    <subcellularLocation>
        <location evidence="1">Cell membrane</location>
        <topology evidence="1">Multi-pass membrane protein</topology>
    </subcellularLocation>
</comment>
<dbReference type="InterPro" id="IPR035906">
    <property type="entry name" value="MetI-like_sf"/>
</dbReference>
<feature type="domain" description="ABC transmembrane type-1" evidence="8">
    <location>
        <begin position="1"/>
        <end position="98"/>
    </location>
</feature>
<feature type="transmembrane region" description="Helical" evidence="7">
    <location>
        <begin position="207"/>
        <end position="231"/>
    </location>
</feature>
<protein>
    <submittedName>
        <fullName evidence="9">Glutamate transport system permease protein GluD</fullName>
    </submittedName>
</protein>
<dbReference type="CDD" id="cd06261">
    <property type="entry name" value="TM_PBP2"/>
    <property type="match status" value="2"/>
</dbReference>
<dbReference type="Proteomes" id="UP001057375">
    <property type="component" value="Unassembled WGS sequence"/>
</dbReference>
<keyword evidence="6 7" id="KW-0472">Membrane</keyword>
<proteinExistence type="predicted"/>
<dbReference type="InterPro" id="IPR010065">
    <property type="entry name" value="AA_ABC_transptr_permease_3TM"/>
</dbReference>
<feature type="transmembrane region" description="Helical" evidence="7">
    <location>
        <begin position="268"/>
        <end position="290"/>
    </location>
</feature>
<evidence type="ECO:0000313" key="10">
    <source>
        <dbReference type="Proteomes" id="UP001057375"/>
    </source>
</evidence>
<comment type="caution">
    <text evidence="9">The sequence shown here is derived from an EMBL/GenBank/DDBJ whole genome shotgun (WGS) entry which is preliminary data.</text>
</comment>
<dbReference type="PANTHER" id="PTHR30614:SF21">
    <property type="entry name" value="AMINO ACID ABC TRANSPORTER PERMEASE"/>
    <property type="match status" value="1"/>
</dbReference>
<feature type="domain" description="ABC transmembrane type-1" evidence="8">
    <location>
        <begin position="165"/>
        <end position="340"/>
    </location>
</feature>
<dbReference type="SUPFAM" id="SSF161098">
    <property type="entry name" value="MetI-like"/>
    <property type="match status" value="2"/>
</dbReference>
<gene>
    <name evidence="9" type="ORF">ADUPG1_001745</name>
</gene>
<dbReference type="NCBIfam" id="TIGR01726">
    <property type="entry name" value="HEQRo_perm_3TM"/>
    <property type="match status" value="1"/>
</dbReference>
<keyword evidence="4 7" id="KW-0812">Transmembrane</keyword>
<evidence type="ECO:0000256" key="4">
    <source>
        <dbReference type="ARBA" id="ARBA00022692"/>
    </source>
</evidence>
<dbReference type="InterPro" id="IPR000515">
    <property type="entry name" value="MetI-like"/>
</dbReference>
<feature type="transmembrane region" description="Helical" evidence="7">
    <location>
        <begin position="318"/>
        <end position="339"/>
    </location>
</feature>
<name>A0ABQ5KED6_9EUKA</name>
<feature type="transmembrane region" description="Helical" evidence="7">
    <location>
        <begin position="160"/>
        <end position="187"/>
    </location>
</feature>
<dbReference type="PANTHER" id="PTHR30614">
    <property type="entry name" value="MEMBRANE COMPONENT OF AMINO ACID ABC TRANSPORTER"/>
    <property type="match status" value="1"/>
</dbReference>
<keyword evidence="3" id="KW-1003">Cell membrane</keyword>
<feature type="transmembrane region" description="Helical" evidence="7">
    <location>
        <begin position="76"/>
        <end position="104"/>
    </location>
</feature>
<feature type="transmembrane region" description="Helical" evidence="7">
    <location>
        <begin position="42"/>
        <end position="64"/>
    </location>
</feature>
<organism evidence="9 10">
    <name type="scientific">Aduncisulcus paluster</name>
    <dbReference type="NCBI Taxonomy" id="2918883"/>
    <lineage>
        <taxon>Eukaryota</taxon>
        <taxon>Metamonada</taxon>
        <taxon>Carpediemonas-like organisms</taxon>
        <taxon>Aduncisulcus</taxon>
    </lineage>
</organism>
<evidence type="ECO:0000256" key="7">
    <source>
        <dbReference type="SAM" id="Phobius"/>
    </source>
</evidence>
<reference evidence="9" key="1">
    <citation type="submission" date="2022-03" db="EMBL/GenBank/DDBJ databases">
        <title>Draft genome sequence of Aduncisulcus paluster, a free-living microaerophilic Fornicata.</title>
        <authorList>
            <person name="Yuyama I."/>
            <person name="Kume K."/>
            <person name="Tamura T."/>
            <person name="Inagaki Y."/>
            <person name="Hashimoto T."/>
        </authorList>
    </citation>
    <scope>NUCLEOTIDE SEQUENCE</scope>
    <source>
        <strain evidence="9">NY0171</strain>
    </source>
</reference>
<evidence type="ECO:0000256" key="5">
    <source>
        <dbReference type="ARBA" id="ARBA00022989"/>
    </source>
</evidence>
<dbReference type="EMBL" id="BQXS01001652">
    <property type="protein sequence ID" value="GKT30897.1"/>
    <property type="molecule type" value="Genomic_DNA"/>
</dbReference>